<sequence>MSKPQDAIPSRRLFLKKSLTLIPLAAAAGTGVVSLSPPARADDANRGPGISLHYVPVYFNNEEWAFLLAACERLIPRDENGPGATEQGVPVFIDKQMEAPYGHGGLWYMHPPFVEAVPELGYQSKLTPRDIYRLGISAVNDYCNQKYQKRFAELDAPTQDQVLHALEAGEPQFEAVKSNVFFAQLLQNTKEGYLADPIHGGNQSLASWKLIGFPGARADFTDWVDHPNEPYPLGPVSISSKRTV</sequence>
<comment type="caution">
    <text evidence="1">The sequence shown here is derived from an EMBL/GenBank/DDBJ whole genome shotgun (WGS) entry which is preliminary data.</text>
</comment>
<name>A0A370R394_9GAMM</name>
<evidence type="ECO:0000313" key="2">
    <source>
        <dbReference type="Proteomes" id="UP000254848"/>
    </source>
</evidence>
<evidence type="ECO:0000313" key="1">
    <source>
        <dbReference type="EMBL" id="RDK96896.1"/>
    </source>
</evidence>
<reference evidence="1 2" key="1">
    <citation type="submission" date="2018-07" db="EMBL/GenBank/DDBJ databases">
        <title>Genomic Encyclopedia of Type Strains, Phase IV (KMG-IV): sequencing the most valuable type-strain genomes for metagenomic binning, comparative biology and taxonomic classification.</title>
        <authorList>
            <person name="Goeker M."/>
        </authorList>
    </citation>
    <scope>NUCLEOTIDE SEQUENCE [LARGE SCALE GENOMIC DNA]</scope>
    <source>
        <strain evidence="1 2">DSM 103736</strain>
    </source>
</reference>
<dbReference type="EMBL" id="QRAP01000001">
    <property type="protein sequence ID" value="RDK96896.1"/>
    <property type="molecule type" value="Genomic_DNA"/>
</dbReference>
<dbReference type="InterPro" id="IPR006311">
    <property type="entry name" value="TAT_signal"/>
</dbReference>
<dbReference type="PROSITE" id="PS51318">
    <property type="entry name" value="TAT"/>
    <property type="match status" value="1"/>
</dbReference>
<dbReference type="Proteomes" id="UP000254848">
    <property type="component" value="Unassembled WGS sequence"/>
</dbReference>
<dbReference type="InterPro" id="IPR027056">
    <property type="entry name" value="Gluconate_2DH_su3"/>
</dbReference>
<accession>A0A370R394</accession>
<dbReference type="AlphaFoldDB" id="A0A370R394"/>
<protein>
    <submittedName>
        <fullName evidence="1">Gluconate 2-dehydrogenase gamma chain</fullName>
    </submittedName>
</protein>
<proteinExistence type="predicted"/>
<organism evidence="1 2">
    <name type="scientific">Enterobacillus tribolii</name>
    <dbReference type="NCBI Taxonomy" id="1487935"/>
    <lineage>
        <taxon>Bacteria</taxon>
        <taxon>Pseudomonadati</taxon>
        <taxon>Pseudomonadota</taxon>
        <taxon>Gammaproteobacteria</taxon>
        <taxon>Enterobacterales</taxon>
        <taxon>Hafniaceae</taxon>
        <taxon>Enterobacillus</taxon>
    </lineage>
</organism>
<gene>
    <name evidence="1" type="ORF">C8D90_101332</name>
</gene>
<dbReference type="RefSeq" id="WP_196238477.1">
    <property type="nucleotide sequence ID" value="NZ_QRAP01000001.1"/>
</dbReference>
<dbReference type="Pfam" id="PF13618">
    <property type="entry name" value="Gluconate_2-dh3"/>
    <property type="match status" value="1"/>
</dbReference>
<keyword evidence="2" id="KW-1185">Reference proteome</keyword>